<dbReference type="AlphaFoldDB" id="A0A9P8F4X0"/>
<comment type="caution">
    <text evidence="2">The sequence shown here is derived from an EMBL/GenBank/DDBJ whole genome shotgun (WGS) entry which is preliminary data.</text>
</comment>
<evidence type="ECO:0000313" key="3">
    <source>
        <dbReference type="Proteomes" id="UP000729357"/>
    </source>
</evidence>
<sequence length="130" mass="14293">TTVYMYLIGDTVEEAIYEISVARRLAHMQKATNNIKKESQQRSKSSTPALGEAAIDAANSLELQQAPVSKLLVQGKGDGELVPNDDLWSCLFSRAAKSQRQQQQPVVVSTELEAEVGRHLRAEAAENRRG</sequence>
<keyword evidence="3" id="KW-1185">Reference proteome</keyword>
<organism evidence="2 3">
    <name type="scientific">Aureobasidium melanogenum</name>
    <name type="common">Aureobasidium pullulans var. melanogenum</name>
    <dbReference type="NCBI Taxonomy" id="46634"/>
    <lineage>
        <taxon>Eukaryota</taxon>
        <taxon>Fungi</taxon>
        <taxon>Dikarya</taxon>
        <taxon>Ascomycota</taxon>
        <taxon>Pezizomycotina</taxon>
        <taxon>Dothideomycetes</taxon>
        <taxon>Dothideomycetidae</taxon>
        <taxon>Dothideales</taxon>
        <taxon>Saccotheciaceae</taxon>
        <taxon>Aureobasidium</taxon>
    </lineage>
</organism>
<evidence type="ECO:0000313" key="2">
    <source>
        <dbReference type="EMBL" id="KAG9940100.1"/>
    </source>
</evidence>
<gene>
    <name evidence="2" type="ORF">KCU98_g19231</name>
</gene>
<dbReference type="EMBL" id="JAHFXS010005485">
    <property type="protein sequence ID" value="KAG9940100.1"/>
    <property type="molecule type" value="Genomic_DNA"/>
</dbReference>
<reference evidence="2" key="1">
    <citation type="journal article" date="2021" name="J Fungi (Basel)">
        <title>Virulence traits and population genomics of the black yeast Aureobasidium melanogenum.</title>
        <authorList>
            <person name="Cernosa A."/>
            <person name="Sun X."/>
            <person name="Gostincar C."/>
            <person name="Fang C."/>
            <person name="Gunde-Cimerman N."/>
            <person name="Song Z."/>
        </authorList>
    </citation>
    <scope>NUCLEOTIDE SEQUENCE</scope>
    <source>
        <strain evidence="2">EXF-9298</strain>
    </source>
</reference>
<evidence type="ECO:0000256" key="1">
    <source>
        <dbReference type="SAM" id="MobiDB-lite"/>
    </source>
</evidence>
<proteinExistence type="predicted"/>
<accession>A0A9P8F4X0</accession>
<name>A0A9P8F4X0_AURME</name>
<protein>
    <submittedName>
        <fullName evidence="2">Uncharacterized protein</fullName>
    </submittedName>
</protein>
<feature type="non-terminal residue" evidence="2">
    <location>
        <position position="1"/>
    </location>
</feature>
<reference evidence="2" key="2">
    <citation type="submission" date="2021-08" db="EMBL/GenBank/DDBJ databases">
        <authorList>
            <person name="Gostincar C."/>
            <person name="Sun X."/>
            <person name="Song Z."/>
            <person name="Gunde-Cimerman N."/>
        </authorList>
    </citation>
    <scope>NUCLEOTIDE SEQUENCE</scope>
    <source>
        <strain evidence="2">EXF-9298</strain>
    </source>
</reference>
<feature type="region of interest" description="Disordered" evidence="1">
    <location>
        <begin position="32"/>
        <end position="51"/>
    </location>
</feature>
<dbReference type="Proteomes" id="UP000729357">
    <property type="component" value="Unassembled WGS sequence"/>
</dbReference>
<feature type="non-terminal residue" evidence="2">
    <location>
        <position position="130"/>
    </location>
</feature>